<dbReference type="PANTHER" id="PTHR33734:SF22">
    <property type="entry name" value="MEMBRANE-BOUND LYTIC MUREIN TRANSGLYCOSYLASE D"/>
    <property type="match status" value="1"/>
</dbReference>
<dbReference type="OrthoDB" id="274778at2759"/>
<dbReference type="InterPro" id="IPR018392">
    <property type="entry name" value="LysM"/>
</dbReference>
<feature type="domain" description="LysM" evidence="1">
    <location>
        <begin position="485"/>
        <end position="527"/>
    </location>
</feature>
<sequence>MKRSQLHRFYWARYRLPNQMPKFDGPAPVAAPQNMNSTKTNEFIDPIDDKFPVSIRGNLVRPDVPEDQYVDSWYVCTSMTHHLGDYRPWSAAAPANAYRFRPYNEFDTKGREYVTQFREFDQFSPKQSRGRGQKGFPFREAFLTKMNGSQNKGDVASLQTIMDRQVEETHQLQTHLFPTQVQRDVGRIESPLPLAPGATVSKEKSSFPAQWKTEDWYEYEIAKVRNRRFTFENTEGGGVKGSEVTYRLVLEGFWDHHVMKLAEDVCMFIKDVGRQIVEEKLKSVRHMLADLSRGGSIDPDLVKAFNCSTKGPFGSSDRYDVEEIAHFLRADLQRLEAQCVGLINRANVPIPGATNIGDPEVSWPHVEHLEPWVRMAEFWTSSSDTSYSDLEMSTTHYEFRKYFRVVVVKMPFKSTEFEQRLYSIRHWLHRQTSCEFHTVGRQNVVYDSSIFPSEHDPSIPTTHEHHRLFSFALDWQSSPVNYLSSERIQKDDTWESIADRVGTTKEALLALNRHTDVLQEGQAVQIPADSKNRRTSFGLSEQRLQLGEARTWEKAAEMVGCSVEELQQANGPATLLYDDKSGFHKSITELNVPYTAWESYAAQEFDSSEPVLRNDTFESVAERLQCAVGELQKANPSVSDIRTVNLVSVPPTAKRRRRMVHPQLRPQAASEALFPKTASEEQLFHLDSTSITTVPENAKLFPHEYHTATSRFPQVPAEADGSESWISYTAKYLDKEFMLKSEPMPVYNVNHLWPLQQVPGKTEQTPFEEDQTWLMHPIPVQQMEQHHPEKDLQDLPFINHEQFPRSVDWQAP</sequence>
<protein>
    <recommendedName>
        <fullName evidence="1">LysM domain-containing protein</fullName>
    </recommendedName>
</protein>
<dbReference type="PANTHER" id="PTHR33734">
    <property type="entry name" value="LYSM DOMAIN-CONTAINING GPI-ANCHORED PROTEIN 2"/>
    <property type="match status" value="1"/>
</dbReference>
<evidence type="ECO:0000259" key="1">
    <source>
        <dbReference type="SMART" id="SM00257"/>
    </source>
</evidence>
<comment type="caution">
    <text evidence="2">The sequence shown here is derived from an EMBL/GenBank/DDBJ whole genome shotgun (WGS) entry which is preliminary data.</text>
</comment>
<gene>
    <name evidence="2" type="ORF">STCU_06178</name>
</gene>
<dbReference type="Pfam" id="PF01476">
    <property type="entry name" value="LysM"/>
    <property type="match status" value="1"/>
</dbReference>
<reference evidence="2 3" key="1">
    <citation type="journal article" date="2013" name="PLoS ONE">
        <title>Predicting the Proteins of Angomonas deanei, Strigomonas culicis and Their Respective Endosymbionts Reveals New Aspects of the Trypanosomatidae Family.</title>
        <authorList>
            <person name="Motta M.C."/>
            <person name="Martins A.C."/>
            <person name="de Souza S.S."/>
            <person name="Catta-Preta C.M."/>
            <person name="Silva R."/>
            <person name="Klein C.C."/>
            <person name="de Almeida L.G."/>
            <person name="de Lima Cunha O."/>
            <person name="Ciapina L.P."/>
            <person name="Brocchi M."/>
            <person name="Colabardini A.C."/>
            <person name="de Araujo Lima B."/>
            <person name="Machado C.R."/>
            <person name="de Almeida Soares C.M."/>
            <person name="Probst C.M."/>
            <person name="de Menezes C.B."/>
            <person name="Thompson C.E."/>
            <person name="Bartholomeu D.C."/>
            <person name="Gradia D.F."/>
            <person name="Pavoni D.P."/>
            <person name="Grisard E.C."/>
            <person name="Fantinatti-Garboggini F."/>
            <person name="Marchini F.K."/>
            <person name="Rodrigues-Luiz G.F."/>
            <person name="Wagner G."/>
            <person name="Goldman G.H."/>
            <person name="Fietto J.L."/>
            <person name="Elias M.C."/>
            <person name="Goldman M.H."/>
            <person name="Sagot M.F."/>
            <person name="Pereira M."/>
            <person name="Stoco P.H."/>
            <person name="de Mendonca-Neto R.P."/>
            <person name="Teixeira S.M."/>
            <person name="Maciel T.E."/>
            <person name="de Oliveira Mendes T.A."/>
            <person name="Urmenyi T.P."/>
            <person name="de Souza W."/>
            <person name="Schenkman S."/>
            <person name="de Vasconcelos A.T."/>
        </authorList>
    </citation>
    <scope>NUCLEOTIDE SEQUENCE [LARGE SCALE GENOMIC DNA]</scope>
</reference>
<dbReference type="InterPro" id="IPR036779">
    <property type="entry name" value="LysM_dom_sf"/>
</dbReference>
<feature type="domain" description="LysM" evidence="1">
    <location>
        <begin position="611"/>
        <end position="650"/>
    </location>
</feature>
<name>S9VHP5_9TRYP</name>
<dbReference type="SMART" id="SM00257">
    <property type="entry name" value="LysM"/>
    <property type="match status" value="2"/>
</dbReference>
<dbReference type="Gene3D" id="3.10.350.10">
    <property type="entry name" value="LysM domain"/>
    <property type="match status" value="1"/>
</dbReference>
<dbReference type="SUPFAM" id="SSF54106">
    <property type="entry name" value="LysM domain"/>
    <property type="match status" value="1"/>
</dbReference>
<dbReference type="EMBL" id="ATMH01006178">
    <property type="protein sequence ID" value="EPY26591.1"/>
    <property type="molecule type" value="Genomic_DNA"/>
</dbReference>
<proteinExistence type="predicted"/>
<evidence type="ECO:0000313" key="3">
    <source>
        <dbReference type="Proteomes" id="UP000015354"/>
    </source>
</evidence>
<accession>S9VHP5</accession>
<keyword evidence="3" id="KW-1185">Reference proteome</keyword>
<organism evidence="2 3">
    <name type="scientific">Strigomonas culicis</name>
    <dbReference type="NCBI Taxonomy" id="28005"/>
    <lineage>
        <taxon>Eukaryota</taxon>
        <taxon>Discoba</taxon>
        <taxon>Euglenozoa</taxon>
        <taxon>Kinetoplastea</taxon>
        <taxon>Metakinetoplastina</taxon>
        <taxon>Trypanosomatida</taxon>
        <taxon>Trypanosomatidae</taxon>
        <taxon>Strigomonadinae</taxon>
        <taxon>Strigomonas</taxon>
    </lineage>
</organism>
<dbReference type="Proteomes" id="UP000015354">
    <property type="component" value="Unassembled WGS sequence"/>
</dbReference>
<evidence type="ECO:0000313" key="2">
    <source>
        <dbReference type="EMBL" id="EPY26591.1"/>
    </source>
</evidence>
<dbReference type="AlphaFoldDB" id="S9VHP5"/>